<dbReference type="OrthoDB" id="1862136at2759"/>
<proteinExistence type="predicted"/>
<dbReference type="Gene3D" id="1.25.40.10">
    <property type="entry name" value="Tetratricopeptide repeat domain"/>
    <property type="match status" value="3"/>
</dbReference>
<keyword evidence="1" id="KW-0677">Repeat</keyword>
<dbReference type="Proteomes" id="UP000189703">
    <property type="component" value="Unplaced"/>
</dbReference>
<feature type="repeat" description="PPR" evidence="2">
    <location>
        <begin position="339"/>
        <end position="373"/>
    </location>
</feature>
<dbReference type="RefSeq" id="XP_010255241.1">
    <property type="nucleotide sequence ID" value="XM_010256939.2"/>
</dbReference>
<evidence type="ECO:0000256" key="2">
    <source>
        <dbReference type="PROSITE-ProRule" id="PRU00708"/>
    </source>
</evidence>
<evidence type="ECO:0000256" key="3">
    <source>
        <dbReference type="SAM" id="SignalP"/>
    </source>
</evidence>
<dbReference type="FunFam" id="1.25.40.10:FF:000280">
    <property type="entry name" value="Pentatricopeptide repeat-containing protein"/>
    <property type="match status" value="1"/>
</dbReference>
<dbReference type="RefSeq" id="XP_010255237.1">
    <property type="nucleotide sequence ID" value="XM_010256935.2"/>
</dbReference>
<dbReference type="Pfam" id="PF01535">
    <property type="entry name" value="PPR"/>
    <property type="match status" value="3"/>
</dbReference>
<dbReference type="NCBIfam" id="TIGR00756">
    <property type="entry name" value="PPR"/>
    <property type="match status" value="5"/>
</dbReference>
<evidence type="ECO:0000313" key="8">
    <source>
        <dbReference type="RefSeq" id="XP_010255242.1"/>
    </source>
</evidence>
<evidence type="ECO:0000256" key="1">
    <source>
        <dbReference type="ARBA" id="ARBA00022737"/>
    </source>
</evidence>
<dbReference type="Pfam" id="PF20431">
    <property type="entry name" value="E_motif"/>
    <property type="match status" value="1"/>
</dbReference>
<dbReference type="SUPFAM" id="SSF48452">
    <property type="entry name" value="TPR-like"/>
    <property type="match status" value="1"/>
</dbReference>
<dbReference type="AlphaFoldDB" id="A0A1U7ZMC5"/>
<evidence type="ECO:0000313" key="9">
    <source>
        <dbReference type="RefSeq" id="XP_019053082.1"/>
    </source>
</evidence>
<feature type="repeat" description="PPR" evidence="2">
    <location>
        <begin position="100"/>
        <end position="134"/>
    </location>
</feature>
<dbReference type="OMA" id="HAGYWIH"/>
<reference evidence="5 6" key="1">
    <citation type="submission" date="2025-04" db="UniProtKB">
        <authorList>
            <consortium name="RefSeq"/>
        </authorList>
    </citation>
    <scope>IDENTIFICATION</scope>
</reference>
<evidence type="ECO:0000313" key="5">
    <source>
        <dbReference type="RefSeq" id="XP_010255237.1"/>
    </source>
</evidence>
<keyword evidence="4" id="KW-1185">Reference proteome</keyword>
<dbReference type="InterPro" id="IPR046960">
    <property type="entry name" value="PPR_At4g14850-like_plant"/>
</dbReference>
<organism evidence="4 6">
    <name type="scientific">Nelumbo nucifera</name>
    <name type="common">Sacred lotus</name>
    <dbReference type="NCBI Taxonomy" id="4432"/>
    <lineage>
        <taxon>Eukaryota</taxon>
        <taxon>Viridiplantae</taxon>
        <taxon>Streptophyta</taxon>
        <taxon>Embryophyta</taxon>
        <taxon>Tracheophyta</taxon>
        <taxon>Spermatophyta</taxon>
        <taxon>Magnoliopsida</taxon>
        <taxon>Proteales</taxon>
        <taxon>Nelumbonaceae</taxon>
        <taxon>Nelumbo</taxon>
    </lineage>
</organism>
<protein>
    <submittedName>
        <fullName evidence="5 6">Pentatricopeptide repeat-containing protein At3g46790, chloroplastic-like</fullName>
    </submittedName>
</protein>
<evidence type="ECO:0000313" key="7">
    <source>
        <dbReference type="RefSeq" id="XP_010255241.1"/>
    </source>
</evidence>
<evidence type="ECO:0000313" key="4">
    <source>
        <dbReference type="Proteomes" id="UP000189703"/>
    </source>
</evidence>
<dbReference type="GeneID" id="104595983"/>
<feature type="repeat" description="PPR" evidence="2">
    <location>
        <begin position="304"/>
        <end position="338"/>
    </location>
</feature>
<accession>A0A1U7ZMC5</accession>
<keyword evidence="3" id="KW-0732">Signal</keyword>
<gene>
    <name evidence="5 6 7 8 9" type="primary">LOC104595983</name>
</gene>
<dbReference type="PANTHER" id="PTHR47926:SF347">
    <property type="entry name" value="PENTATRICOPEPTIDE REPEAT-CONTAINING PROTEIN"/>
    <property type="match status" value="1"/>
</dbReference>
<dbReference type="RefSeq" id="XP_019053082.1">
    <property type="nucleotide sequence ID" value="XM_019197537.1"/>
</dbReference>
<dbReference type="Pfam" id="PF13041">
    <property type="entry name" value="PPR_2"/>
    <property type="match status" value="2"/>
</dbReference>
<dbReference type="FunFam" id="1.25.40.10:FF:002166">
    <property type="entry name" value="Pentatricopeptide (PPR) repeat-containing protein-like"/>
    <property type="match status" value="1"/>
</dbReference>
<dbReference type="RefSeq" id="XP_010255242.1">
    <property type="nucleotide sequence ID" value="XM_010256940.2"/>
</dbReference>
<dbReference type="GO" id="GO:0009451">
    <property type="term" value="P:RNA modification"/>
    <property type="evidence" value="ECO:0007669"/>
    <property type="project" value="InterPro"/>
</dbReference>
<dbReference type="PROSITE" id="PS51375">
    <property type="entry name" value="PPR"/>
    <property type="match status" value="4"/>
</dbReference>
<name>A0A1U7ZMC5_NELNU</name>
<evidence type="ECO:0000313" key="6">
    <source>
        <dbReference type="RefSeq" id="XP_010255240.1"/>
    </source>
</evidence>
<dbReference type="KEGG" id="nnu:104595983"/>
<feature type="chain" id="PRO_5010665250" evidence="3">
    <location>
        <begin position="19"/>
        <end position="537"/>
    </location>
</feature>
<dbReference type="eggNOG" id="KOG4197">
    <property type="taxonomic scope" value="Eukaryota"/>
</dbReference>
<sequence length="537" mass="60577">MHGSSLRASLLLLTRVWFDSVRHLSAAGWKMFYRDSFAYTCLLQRCDGLKSLKEIHAQIITCGYEQNPFLAAKLVSRYAEDNGSNMEDARKVFDRVSERDVLMWNVVIRGYASSGASGEAVKIYDHMRRKGVLANQYTYPFVLKACAALGDGNKGQVIHGHVVKVGLEWDLFVGNALVSFYAKCKEIEMARRVFDQIPQKDLVSWNTMIAGYTQNEHPNDAIMTLHQMLRDDTVGMPDHATIVGALPACTQAATIQEGMLIHSYIVKSGMEVDVALGSGLIAMYGNCGRLKTARNLFDRLLDRNIVVWNAIIRCYGMHGLADEALEIFSQMVDSGVRPDGICFVCLLSACSHVGWVDKGWELFGKMEDHGVEKRDEHYACMVDLLGRAGRLNEAVKFINEMPVEAGKDVYGALLGACRIHNNIELAEKAAERLFILDPDNAGRYVLLAKMYEDAGRWEDAARLRKLMKEKQVRKPLGSSMVEVDSVVHTFGVEDESHSMKVEIFDTLESLRRVMAEDWNRERERMRESEKGRWLELI</sequence>
<dbReference type="InterPro" id="IPR046848">
    <property type="entry name" value="E_motif"/>
</dbReference>
<dbReference type="GO" id="GO:0003723">
    <property type="term" value="F:RNA binding"/>
    <property type="evidence" value="ECO:0007669"/>
    <property type="project" value="InterPro"/>
</dbReference>
<feature type="signal peptide" evidence="3">
    <location>
        <begin position="1"/>
        <end position="18"/>
    </location>
</feature>
<dbReference type="RefSeq" id="XP_010255240.1">
    <property type="nucleotide sequence ID" value="XM_010256938.2"/>
</dbReference>
<dbReference type="InterPro" id="IPR011990">
    <property type="entry name" value="TPR-like_helical_dom_sf"/>
</dbReference>
<dbReference type="FunFam" id="1.25.40.10:FF:000470">
    <property type="entry name" value="Pentatricopeptide repeat-containing protein At5g66520"/>
    <property type="match status" value="1"/>
</dbReference>
<feature type="repeat" description="PPR" evidence="2">
    <location>
        <begin position="201"/>
        <end position="235"/>
    </location>
</feature>
<dbReference type="PANTHER" id="PTHR47926">
    <property type="entry name" value="PENTATRICOPEPTIDE REPEAT-CONTAINING PROTEIN"/>
    <property type="match status" value="1"/>
</dbReference>
<dbReference type="InterPro" id="IPR002885">
    <property type="entry name" value="PPR_rpt"/>
</dbReference>